<dbReference type="Proteomes" id="UP001500460">
    <property type="component" value="Unassembled WGS sequence"/>
</dbReference>
<dbReference type="EMBL" id="BAAATK010000016">
    <property type="protein sequence ID" value="GAA2437360.1"/>
    <property type="molecule type" value="Genomic_DNA"/>
</dbReference>
<protein>
    <recommendedName>
        <fullName evidence="3">N-acetyltransferase domain-containing protein</fullName>
    </recommendedName>
</protein>
<accession>A0ABN3JRK8</accession>
<evidence type="ECO:0000313" key="1">
    <source>
        <dbReference type="EMBL" id="GAA2437360.1"/>
    </source>
</evidence>
<organism evidence="1 2">
    <name type="scientific">Streptomyces glaucus</name>
    <dbReference type="NCBI Taxonomy" id="284029"/>
    <lineage>
        <taxon>Bacteria</taxon>
        <taxon>Bacillati</taxon>
        <taxon>Actinomycetota</taxon>
        <taxon>Actinomycetes</taxon>
        <taxon>Kitasatosporales</taxon>
        <taxon>Streptomycetaceae</taxon>
        <taxon>Streptomyces</taxon>
    </lineage>
</organism>
<name>A0ABN3JRK8_9ACTN</name>
<comment type="caution">
    <text evidence="1">The sequence shown here is derived from an EMBL/GenBank/DDBJ whole genome shotgun (WGS) entry which is preliminary data.</text>
</comment>
<sequence>MPCLTGPVLPVGTLARTPQPALRTGDGLLLRPWTARDAPAVHEIFQDPVLRRWHIRAAASPSGRRCHAADAPGCSCSASMRAFHSRLEACQPSSL</sequence>
<reference evidence="1 2" key="1">
    <citation type="journal article" date="2019" name="Int. J. Syst. Evol. Microbiol.">
        <title>The Global Catalogue of Microorganisms (GCM) 10K type strain sequencing project: providing services to taxonomists for standard genome sequencing and annotation.</title>
        <authorList>
            <consortium name="The Broad Institute Genomics Platform"/>
            <consortium name="The Broad Institute Genome Sequencing Center for Infectious Disease"/>
            <person name="Wu L."/>
            <person name="Ma J."/>
        </authorList>
    </citation>
    <scope>NUCLEOTIDE SEQUENCE [LARGE SCALE GENOMIC DNA]</scope>
    <source>
        <strain evidence="1 2">JCM 6922</strain>
    </source>
</reference>
<dbReference type="SUPFAM" id="SSF55729">
    <property type="entry name" value="Acyl-CoA N-acyltransferases (Nat)"/>
    <property type="match status" value="1"/>
</dbReference>
<evidence type="ECO:0008006" key="3">
    <source>
        <dbReference type="Google" id="ProtNLM"/>
    </source>
</evidence>
<keyword evidence="2" id="KW-1185">Reference proteome</keyword>
<gene>
    <name evidence="1" type="ORF">GCM10010421_29130</name>
</gene>
<dbReference type="InterPro" id="IPR016181">
    <property type="entry name" value="Acyl_CoA_acyltransferase"/>
</dbReference>
<dbReference type="Gene3D" id="3.40.630.30">
    <property type="match status" value="1"/>
</dbReference>
<proteinExistence type="predicted"/>
<evidence type="ECO:0000313" key="2">
    <source>
        <dbReference type="Proteomes" id="UP001500460"/>
    </source>
</evidence>